<evidence type="ECO:0000313" key="1">
    <source>
        <dbReference type="EMBL" id="NJQ16833.1"/>
    </source>
</evidence>
<dbReference type="EMBL" id="JAAVJC010000201">
    <property type="protein sequence ID" value="NJQ16833.1"/>
    <property type="molecule type" value="Genomic_DNA"/>
</dbReference>
<accession>A0ABX1CF86</accession>
<name>A0ABX1CF86_9ACTN</name>
<dbReference type="RefSeq" id="WP_168089539.1">
    <property type="nucleotide sequence ID" value="NZ_BHZH01000027.1"/>
</dbReference>
<gene>
    <name evidence="1" type="ORF">HCN52_18320</name>
</gene>
<evidence type="ECO:0008006" key="3">
    <source>
        <dbReference type="Google" id="ProtNLM"/>
    </source>
</evidence>
<reference evidence="1 2" key="1">
    <citation type="submission" date="2020-03" db="EMBL/GenBank/DDBJ databases">
        <title>Draft genome of Streptomyces sp. ventii, isolated from the Axial Seamount in the Pacific Ocean, and resequencing of the two type strains Streptomyces lonarensis strain NCL 716 and Streptomyces bohaiensis strain 11A07.</title>
        <authorList>
            <person name="Loughran R.M."/>
            <person name="Pfannmuller K.M."/>
            <person name="Wasson B.J."/>
            <person name="Deadmond M.C."/>
            <person name="Paddock B.E."/>
            <person name="Koyack M.J."/>
            <person name="Gallegos D.A."/>
            <person name="Mitchell E.A."/>
            <person name="Ushijima B."/>
            <person name="Saw J.H."/>
            <person name="Mcphail K.L."/>
            <person name="Videau P."/>
        </authorList>
    </citation>
    <scope>NUCLEOTIDE SEQUENCE [LARGE SCALE GENOMIC DNA]</scope>
    <source>
        <strain evidence="1 2">11A07</strain>
    </source>
</reference>
<keyword evidence="2" id="KW-1185">Reference proteome</keyword>
<organism evidence="1 2">
    <name type="scientific">Streptomyces bohaiensis</name>
    <dbReference type="NCBI Taxonomy" id="1431344"/>
    <lineage>
        <taxon>Bacteria</taxon>
        <taxon>Bacillati</taxon>
        <taxon>Actinomycetota</taxon>
        <taxon>Actinomycetes</taxon>
        <taxon>Kitasatosporales</taxon>
        <taxon>Streptomycetaceae</taxon>
        <taxon>Streptomyces</taxon>
    </lineage>
</organism>
<comment type="caution">
    <text evidence="1">The sequence shown here is derived from an EMBL/GenBank/DDBJ whole genome shotgun (WGS) entry which is preliminary data.</text>
</comment>
<protein>
    <recommendedName>
        <fullName evidence="3">DUF397 domain-containing protein</fullName>
    </recommendedName>
</protein>
<dbReference type="Proteomes" id="UP000727056">
    <property type="component" value="Unassembled WGS sequence"/>
</dbReference>
<evidence type="ECO:0000313" key="2">
    <source>
        <dbReference type="Proteomes" id="UP000727056"/>
    </source>
</evidence>
<proteinExistence type="predicted"/>
<sequence>MALMTTVPATADADRAAFTCGPDDARVPETTAIGGLAVAPAATAGSEDPLTPAGWSSFVSAVMGGTLGA</sequence>